<keyword evidence="1 5" id="KW-0378">Hydrolase</keyword>
<gene>
    <name evidence="5" type="ORF">FLL46_07935</name>
</gene>
<dbReference type="InterPro" id="IPR011650">
    <property type="entry name" value="Peptidase_M20_dimer"/>
</dbReference>
<keyword evidence="2" id="KW-0464">Manganese</keyword>
<comment type="cofactor">
    <cofactor evidence="2">
        <name>Mn(2+)</name>
        <dbReference type="ChEBI" id="CHEBI:29035"/>
    </cofactor>
    <text evidence="2">The Mn(2+) ion enhances activity.</text>
</comment>
<comment type="caution">
    <text evidence="5">The sequence shown here is derived from an EMBL/GenBank/DDBJ whole genome shotgun (WGS) entry which is preliminary data.</text>
</comment>
<evidence type="ECO:0000256" key="1">
    <source>
        <dbReference type="ARBA" id="ARBA00022801"/>
    </source>
</evidence>
<feature type="signal peptide" evidence="3">
    <location>
        <begin position="1"/>
        <end position="26"/>
    </location>
</feature>
<dbReference type="GO" id="GO:0019877">
    <property type="term" value="P:diaminopimelate biosynthetic process"/>
    <property type="evidence" value="ECO:0007669"/>
    <property type="project" value="UniProtKB-ARBA"/>
</dbReference>
<dbReference type="Pfam" id="PF01546">
    <property type="entry name" value="Peptidase_M20"/>
    <property type="match status" value="1"/>
</dbReference>
<dbReference type="Pfam" id="PF07687">
    <property type="entry name" value="M20_dimer"/>
    <property type="match status" value="1"/>
</dbReference>
<accession>A0A545UG42</accession>
<dbReference type="Gene3D" id="3.40.630.10">
    <property type="entry name" value="Zn peptidases"/>
    <property type="match status" value="1"/>
</dbReference>
<protein>
    <submittedName>
        <fullName evidence="5">Amidohydrolase</fullName>
    </submittedName>
</protein>
<dbReference type="OrthoDB" id="9777385at2"/>
<dbReference type="InterPro" id="IPR002933">
    <property type="entry name" value="Peptidase_M20"/>
</dbReference>
<evidence type="ECO:0000313" key="6">
    <source>
        <dbReference type="Proteomes" id="UP000315439"/>
    </source>
</evidence>
<keyword evidence="2" id="KW-0479">Metal-binding</keyword>
<dbReference type="GO" id="GO:0046872">
    <property type="term" value="F:metal ion binding"/>
    <property type="evidence" value="ECO:0007669"/>
    <property type="project" value="UniProtKB-KW"/>
</dbReference>
<dbReference type="FunFam" id="3.30.70.360:FF:000001">
    <property type="entry name" value="N-acetyldiaminopimelate deacetylase"/>
    <property type="match status" value="1"/>
</dbReference>
<feature type="binding site" evidence="2">
    <location>
        <position position="201"/>
    </location>
    <ligand>
        <name>Mn(2+)</name>
        <dbReference type="ChEBI" id="CHEBI:29035"/>
        <label>2</label>
    </ligand>
</feature>
<dbReference type="EMBL" id="VIKS01000004">
    <property type="protein sequence ID" value="TQV88444.1"/>
    <property type="molecule type" value="Genomic_DNA"/>
</dbReference>
<dbReference type="PANTHER" id="PTHR11014:SF63">
    <property type="entry name" value="METALLOPEPTIDASE, PUTATIVE (AFU_ORTHOLOGUE AFUA_6G09600)-RELATED"/>
    <property type="match status" value="1"/>
</dbReference>
<reference evidence="5 6" key="1">
    <citation type="submission" date="2019-07" db="EMBL/GenBank/DDBJ databases">
        <title>Draft genome for Aliikangiella sp. M105.</title>
        <authorList>
            <person name="Wang G."/>
        </authorList>
    </citation>
    <scope>NUCLEOTIDE SEQUENCE [LARGE SCALE GENOMIC DNA]</scope>
    <source>
        <strain evidence="5 6">M105</strain>
    </source>
</reference>
<dbReference type="Gene3D" id="3.30.70.360">
    <property type="match status" value="1"/>
</dbReference>
<keyword evidence="6" id="KW-1185">Reference proteome</keyword>
<keyword evidence="3" id="KW-0732">Signal</keyword>
<feature type="domain" description="Peptidase M20 dimerisation" evidence="4">
    <location>
        <begin position="222"/>
        <end position="319"/>
    </location>
</feature>
<feature type="binding site" evidence="2">
    <location>
        <position position="174"/>
    </location>
    <ligand>
        <name>Mn(2+)</name>
        <dbReference type="ChEBI" id="CHEBI:29035"/>
        <label>2</label>
    </ligand>
</feature>
<dbReference type="NCBIfam" id="TIGR01891">
    <property type="entry name" value="amidohydrolases"/>
    <property type="match status" value="1"/>
</dbReference>
<dbReference type="PANTHER" id="PTHR11014">
    <property type="entry name" value="PEPTIDASE M20 FAMILY MEMBER"/>
    <property type="match status" value="1"/>
</dbReference>
<sequence>MTKTIFAKQLFLAVFLLTATSFNHLAIASSKLAEQISQDYSYLENLYQHLHRNPEISFQEKETAQRIAQELSKQGFDVTTGFGGHGVVGVLKNGSGPTIMIRTDLDALPIQEQTGLEYASVKSMKNRDGKDTFTMHACGHDIHMTVFTGVARRLVANKNQWSGTLLMIGQPAEERSGGAKAMLAEGLFTRFPRPDYNLAIHVSANLEAGTVGAVKGFAMANVDSVDIVVKGQGGHGAYPQNTKDPIVLSAQIIQSLQTIVSRETSPLEPAVVTVGSIHGGSQHNIISNEVKMQLTLRSYSDKVRKNTIAAIRRMTANLAKAAGLPDNLLPVVTVLDESTPAAYNNPVLTKKVIALFKQTFGDDKMIELTPEMVGEDFGRYGQVEPKIPSLMFRLGTVDSKTFKQFQQGKLRLPTLHSADFAPAPKPTIQTGVEAMTKAALMLFNQKK</sequence>
<feature type="binding site" evidence="2">
    <location>
        <position position="140"/>
    </location>
    <ligand>
        <name>Mn(2+)</name>
        <dbReference type="ChEBI" id="CHEBI:29035"/>
        <label>2</label>
    </ligand>
</feature>
<feature type="binding site" evidence="2">
    <location>
        <position position="138"/>
    </location>
    <ligand>
        <name>Mn(2+)</name>
        <dbReference type="ChEBI" id="CHEBI:29035"/>
        <label>2</label>
    </ligand>
</feature>
<dbReference type="InterPro" id="IPR036264">
    <property type="entry name" value="Bact_exopeptidase_dim_dom"/>
</dbReference>
<dbReference type="InterPro" id="IPR017439">
    <property type="entry name" value="Amidohydrolase"/>
</dbReference>
<dbReference type="GO" id="GO:0050118">
    <property type="term" value="F:N-acetyldiaminopimelate deacetylase activity"/>
    <property type="evidence" value="ECO:0007669"/>
    <property type="project" value="UniProtKB-ARBA"/>
</dbReference>
<dbReference type="SUPFAM" id="SSF55031">
    <property type="entry name" value="Bacterial exopeptidase dimerisation domain"/>
    <property type="match status" value="1"/>
</dbReference>
<evidence type="ECO:0000256" key="2">
    <source>
        <dbReference type="PIRSR" id="PIRSR005962-1"/>
    </source>
</evidence>
<feature type="chain" id="PRO_5022185929" evidence="3">
    <location>
        <begin position="27"/>
        <end position="447"/>
    </location>
</feature>
<evidence type="ECO:0000256" key="3">
    <source>
        <dbReference type="SAM" id="SignalP"/>
    </source>
</evidence>
<dbReference type="AlphaFoldDB" id="A0A545UG42"/>
<evidence type="ECO:0000259" key="4">
    <source>
        <dbReference type="Pfam" id="PF07687"/>
    </source>
</evidence>
<dbReference type="RefSeq" id="WP_142892952.1">
    <property type="nucleotide sequence ID" value="NZ_ML660162.1"/>
</dbReference>
<proteinExistence type="predicted"/>
<evidence type="ECO:0000313" key="5">
    <source>
        <dbReference type="EMBL" id="TQV88444.1"/>
    </source>
</evidence>
<dbReference type="PIRSF" id="PIRSF005962">
    <property type="entry name" value="Pept_M20D_amidohydro"/>
    <property type="match status" value="1"/>
</dbReference>
<dbReference type="Proteomes" id="UP000315439">
    <property type="component" value="Unassembled WGS sequence"/>
</dbReference>
<organism evidence="5 6">
    <name type="scientific">Aliikangiella coralliicola</name>
    <dbReference type="NCBI Taxonomy" id="2592383"/>
    <lineage>
        <taxon>Bacteria</taxon>
        <taxon>Pseudomonadati</taxon>
        <taxon>Pseudomonadota</taxon>
        <taxon>Gammaproteobacteria</taxon>
        <taxon>Oceanospirillales</taxon>
        <taxon>Pleioneaceae</taxon>
        <taxon>Aliikangiella</taxon>
    </lineage>
</organism>
<name>A0A545UG42_9GAMM</name>
<dbReference type="SUPFAM" id="SSF53187">
    <property type="entry name" value="Zn-dependent exopeptidases"/>
    <property type="match status" value="1"/>
</dbReference>
<feature type="binding site" evidence="2">
    <location>
        <position position="416"/>
    </location>
    <ligand>
        <name>Mn(2+)</name>
        <dbReference type="ChEBI" id="CHEBI:29035"/>
        <label>2</label>
    </ligand>
</feature>